<dbReference type="Pfam" id="PF05229">
    <property type="entry name" value="SCPU"/>
    <property type="match status" value="1"/>
</dbReference>
<gene>
    <name evidence="3" type="ORF">EZJ58_1985</name>
</gene>
<dbReference type="InterPro" id="IPR053167">
    <property type="entry name" value="Spore_coat_component"/>
</dbReference>
<sequence>MSCKRLFKVGALSVLCLGTAISSQAYAAGTQNANIAVTAAVESACTLATTALTFPAYTGAAVVDTTATLTVTCTNAAPYVMALGAGNGAGATTTVRVLTSPSTTSVLNYGLYSDANHTVTWGNTVGTDTVGGTGNGAAQDVTVYGEIAANQLSAQVATDYADTVAVTVTY</sequence>
<keyword evidence="4" id="KW-1185">Reference proteome</keyword>
<accession>A0A4R1N942</accession>
<dbReference type="PANTHER" id="PTHR37089:SF4">
    <property type="entry name" value="EXPORTED PROTEIN"/>
    <property type="match status" value="1"/>
</dbReference>
<comment type="caution">
    <text evidence="3">The sequence shown here is derived from an EMBL/GenBank/DDBJ whole genome shotgun (WGS) entry which is preliminary data.</text>
</comment>
<reference evidence="3 4" key="1">
    <citation type="submission" date="2019-02" db="EMBL/GenBank/DDBJ databases">
        <title>Investigation of anaerobic lignin degradation for improved lignocellulosic biofuels.</title>
        <authorList>
            <person name="Deangelis K."/>
        </authorList>
    </citation>
    <scope>NUCLEOTIDE SEQUENCE [LARGE SCALE GENOMIC DNA]</scope>
    <source>
        <strain evidence="3 4">159R</strain>
    </source>
</reference>
<dbReference type="AlphaFoldDB" id="A0A4R1N942"/>
<dbReference type="RefSeq" id="WP_132922719.1">
    <property type="nucleotide sequence ID" value="NZ_SJOI01000001.1"/>
</dbReference>
<evidence type="ECO:0000256" key="1">
    <source>
        <dbReference type="SAM" id="SignalP"/>
    </source>
</evidence>
<dbReference type="PANTHER" id="PTHR37089">
    <property type="entry name" value="PROTEIN U-RELATED"/>
    <property type="match status" value="1"/>
</dbReference>
<proteinExistence type="predicted"/>
<feature type="signal peptide" evidence="1">
    <location>
        <begin position="1"/>
        <end position="27"/>
    </location>
</feature>
<name>A0A4R1N942_9GAMM</name>
<dbReference type="Proteomes" id="UP000294555">
    <property type="component" value="Unassembled WGS sequence"/>
</dbReference>
<feature type="domain" description="Spore coat protein U/FanG" evidence="2">
    <location>
        <begin position="33"/>
        <end position="167"/>
    </location>
</feature>
<feature type="chain" id="PRO_5020876588" evidence="1">
    <location>
        <begin position="28"/>
        <end position="170"/>
    </location>
</feature>
<evidence type="ECO:0000259" key="2">
    <source>
        <dbReference type="Pfam" id="PF05229"/>
    </source>
</evidence>
<organism evidence="3 4">
    <name type="scientific">Sodalis ligni</name>
    <dbReference type="NCBI Taxonomy" id="2697027"/>
    <lineage>
        <taxon>Bacteria</taxon>
        <taxon>Pseudomonadati</taxon>
        <taxon>Pseudomonadota</taxon>
        <taxon>Gammaproteobacteria</taxon>
        <taxon>Enterobacterales</taxon>
        <taxon>Bruguierivoracaceae</taxon>
        <taxon>Sodalis</taxon>
    </lineage>
</organism>
<dbReference type="SMART" id="SM00972">
    <property type="entry name" value="SCPU"/>
    <property type="match status" value="1"/>
</dbReference>
<evidence type="ECO:0000313" key="3">
    <source>
        <dbReference type="EMBL" id="TCL03895.1"/>
    </source>
</evidence>
<dbReference type="EMBL" id="SJOI01000001">
    <property type="protein sequence ID" value="TCL03895.1"/>
    <property type="molecule type" value="Genomic_DNA"/>
</dbReference>
<keyword evidence="3" id="KW-0946">Virion</keyword>
<protein>
    <submittedName>
        <fullName evidence="3">Spore coat protein U-like protein</fullName>
    </submittedName>
</protein>
<evidence type="ECO:0000313" key="4">
    <source>
        <dbReference type="Proteomes" id="UP000294555"/>
    </source>
</evidence>
<dbReference type="InterPro" id="IPR007893">
    <property type="entry name" value="Spore_coat_U/FanG"/>
</dbReference>
<keyword evidence="1" id="KW-0732">Signal</keyword>
<keyword evidence="3" id="KW-0167">Capsid protein</keyword>